<evidence type="ECO:0000313" key="2">
    <source>
        <dbReference type="EMBL" id="MDY0871683.1"/>
    </source>
</evidence>
<reference evidence="2 3" key="1">
    <citation type="journal article" date="2013" name="Antonie Van Leeuwenhoek">
        <title>Dongia rigui sp. nov., isolated from freshwater of a large wetland in Korea.</title>
        <authorList>
            <person name="Baik K.S."/>
            <person name="Hwang Y.M."/>
            <person name="Choi J.S."/>
            <person name="Kwon J."/>
            <person name="Seong C.N."/>
        </authorList>
    </citation>
    <scope>NUCLEOTIDE SEQUENCE [LARGE SCALE GENOMIC DNA]</scope>
    <source>
        <strain evidence="2 3">04SU4-P</strain>
    </source>
</reference>
<gene>
    <name evidence="2" type="ORF">SMD31_07105</name>
</gene>
<proteinExistence type="predicted"/>
<evidence type="ECO:0008006" key="4">
    <source>
        <dbReference type="Google" id="ProtNLM"/>
    </source>
</evidence>
<comment type="caution">
    <text evidence="2">The sequence shown here is derived from an EMBL/GenBank/DDBJ whole genome shotgun (WGS) entry which is preliminary data.</text>
</comment>
<keyword evidence="1" id="KW-0472">Membrane</keyword>
<keyword evidence="1" id="KW-0812">Transmembrane</keyword>
<evidence type="ECO:0000313" key="3">
    <source>
        <dbReference type="Proteomes" id="UP001271769"/>
    </source>
</evidence>
<protein>
    <recommendedName>
        <fullName evidence="4">Transmembrane protein PGPGW</fullName>
    </recommendedName>
</protein>
<feature type="transmembrane region" description="Helical" evidence="1">
    <location>
        <begin position="48"/>
        <end position="66"/>
    </location>
</feature>
<organism evidence="2 3">
    <name type="scientific">Dongia rigui</name>
    <dbReference type="NCBI Taxonomy" id="940149"/>
    <lineage>
        <taxon>Bacteria</taxon>
        <taxon>Pseudomonadati</taxon>
        <taxon>Pseudomonadota</taxon>
        <taxon>Alphaproteobacteria</taxon>
        <taxon>Rhodospirillales</taxon>
        <taxon>Dongiaceae</taxon>
        <taxon>Dongia</taxon>
    </lineage>
</organism>
<keyword evidence="3" id="KW-1185">Reference proteome</keyword>
<sequence length="108" mass="12301">MADSAVRQHLPQRDAAALAEANIEKLLARLPSWLARAIRGLRRPHARWVRLPVAALLIPGGFLSFLPVFGLWMLPLGLLLLAVDIPLLKHLLYRFINWLAVKRPQWFP</sequence>
<keyword evidence="1" id="KW-1133">Transmembrane helix</keyword>
<name>A0ABU5DYA0_9PROT</name>
<dbReference type="RefSeq" id="WP_320500113.1">
    <property type="nucleotide sequence ID" value="NZ_JAXCLX010000001.1"/>
</dbReference>
<evidence type="ECO:0000256" key="1">
    <source>
        <dbReference type="SAM" id="Phobius"/>
    </source>
</evidence>
<accession>A0ABU5DYA0</accession>
<feature type="transmembrane region" description="Helical" evidence="1">
    <location>
        <begin position="72"/>
        <end position="93"/>
    </location>
</feature>
<dbReference type="Proteomes" id="UP001271769">
    <property type="component" value="Unassembled WGS sequence"/>
</dbReference>
<dbReference type="EMBL" id="JAXCLX010000001">
    <property type="protein sequence ID" value="MDY0871683.1"/>
    <property type="molecule type" value="Genomic_DNA"/>
</dbReference>